<dbReference type="AlphaFoldDB" id="A0A366X378"/>
<comment type="caution">
    <text evidence="1">The sequence shown here is derived from an EMBL/GenBank/DDBJ whole genome shotgun (WGS) entry which is preliminary data.</text>
</comment>
<dbReference type="EMBL" id="QOCE01000013">
    <property type="protein sequence ID" value="RBW58439.1"/>
    <property type="molecule type" value="Genomic_DNA"/>
</dbReference>
<dbReference type="Proteomes" id="UP000252706">
    <property type="component" value="Unassembled WGS sequence"/>
</dbReference>
<proteinExistence type="predicted"/>
<accession>A0A366X378</accession>
<protein>
    <submittedName>
        <fullName evidence="1">Uncharacterized protein</fullName>
    </submittedName>
</protein>
<gene>
    <name evidence="1" type="ORF">DS909_05595</name>
</gene>
<sequence>MVTACQIAAALEVSTGRVYRALSKPFPLPFTLAPATRKGGACKRRYTIGVVLPRIKEFFGPTPEQIKKLFEAGGYHV</sequence>
<reference evidence="1 2" key="1">
    <citation type="submission" date="2018-07" db="EMBL/GenBank/DDBJ databases">
        <title>Modular assembly of carbohydrate-degrading microbial communities in the ocean.</title>
        <authorList>
            <person name="Enke T.N."/>
            <person name="Datta M.S."/>
            <person name="Schwartzman J.A."/>
            <person name="Cermak N."/>
            <person name="Schmitz D.A."/>
            <person name="Barrere J."/>
            <person name="Cordero O.X."/>
        </authorList>
    </citation>
    <scope>NUCLEOTIDE SEQUENCE [LARGE SCALE GENOMIC DNA]</scope>
    <source>
        <strain evidence="1 2">C3M10</strain>
    </source>
</reference>
<name>A0A366X378_9RHOB</name>
<evidence type="ECO:0000313" key="1">
    <source>
        <dbReference type="EMBL" id="RBW58439.1"/>
    </source>
</evidence>
<organism evidence="1 2">
    <name type="scientific">Phaeobacter gallaeciensis</name>
    <dbReference type="NCBI Taxonomy" id="60890"/>
    <lineage>
        <taxon>Bacteria</taxon>
        <taxon>Pseudomonadati</taxon>
        <taxon>Pseudomonadota</taxon>
        <taxon>Alphaproteobacteria</taxon>
        <taxon>Rhodobacterales</taxon>
        <taxon>Roseobacteraceae</taxon>
        <taxon>Phaeobacter</taxon>
    </lineage>
</organism>
<evidence type="ECO:0000313" key="2">
    <source>
        <dbReference type="Proteomes" id="UP000252706"/>
    </source>
</evidence>